<gene>
    <name evidence="2" type="ORF">CHIRRI_LOCUS5019</name>
</gene>
<dbReference type="Proteomes" id="UP001153620">
    <property type="component" value="Chromosome 2"/>
</dbReference>
<evidence type="ECO:0000256" key="1">
    <source>
        <dbReference type="SAM" id="MobiDB-lite"/>
    </source>
</evidence>
<keyword evidence="3" id="KW-1185">Reference proteome</keyword>
<dbReference type="EMBL" id="OU895878">
    <property type="protein sequence ID" value="CAG9802104.1"/>
    <property type="molecule type" value="Genomic_DNA"/>
</dbReference>
<dbReference type="AlphaFoldDB" id="A0A9N9WQP4"/>
<evidence type="ECO:0000313" key="2">
    <source>
        <dbReference type="EMBL" id="CAG9802104.1"/>
    </source>
</evidence>
<organism evidence="2 3">
    <name type="scientific">Chironomus riparius</name>
    <dbReference type="NCBI Taxonomy" id="315576"/>
    <lineage>
        <taxon>Eukaryota</taxon>
        <taxon>Metazoa</taxon>
        <taxon>Ecdysozoa</taxon>
        <taxon>Arthropoda</taxon>
        <taxon>Hexapoda</taxon>
        <taxon>Insecta</taxon>
        <taxon>Pterygota</taxon>
        <taxon>Neoptera</taxon>
        <taxon>Endopterygota</taxon>
        <taxon>Diptera</taxon>
        <taxon>Nematocera</taxon>
        <taxon>Chironomoidea</taxon>
        <taxon>Chironomidae</taxon>
        <taxon>Chironominae</taxon>
        <taxon>Chironomus</taxon>
    </lineage>
</organism>
<dbReference type="OrthoDB" id="8123710at2759"/>
<name>A0A9N9WQP4_9DIPT</name>
<proteinExistence type="predicted"/>
<protein>
    <submittedName>
        <fullName evidence="2">Uncharacterized protein</fullName>
    </submittedName>
</protein>
<sequence>MAFAAARMILKDKRRKSKEDFAPPRQRSKANSKYLHERRTSRYYTSEYGDPNYDRYYDVSFKPLFGMSKILEQKNLVAKQKLRLKESK</sequence>
<feature type="region of interest" description="Disordered" evidence="1">
    <location>
        <begin position="14"/>
        <end position="35"/>
    </location>
</feature>
<reference evidence="2" key="2">
    <citation type="submission" date="2022-10" db="EMBL/GenBank/DDBJ databases">
        <authorList>
            <consortium name="ENA_rothamsted_submissions"/>
            <consortium name="culmorum"/>
            <person name="King R."/>
        </authorList>
    </citation>
    <scope>NUCLEOTIDE SEQUENCE</scope>
</reference>
<accession>A0A9N9WQP4</accession>
<reference evidence="2" key="1">
    <citation type="submission" date="2022-01" db="EMBL/GenBank/DDBJ databases">
        <authorList>
            <person name="King R."/>
        </authorList>
    </citation>
    <scope>NUCLEOTIDE SEQUENCE</scope>
</reference>
<evidence type="ECO:0000313" key="3">
    <source>
        <dbReference type="Proteomes" id="UP001153620"/>
    </source>
</evidence>